<dbReference type="PANTHER" id="PTHR46858:SF5">
    <property type="entry name" value="E3 UBIQUITIN-PROTEIN LIGASE APD1-RELATED"/>
    <property type="match status" value="1"/>
</dbReference>
<reference evidence="8 9" key="1">
    <citation type="journal article" date="2014" name="Nat. Commun.">
        <title>Klebsormidium flaccidum genome reveals primary factors for plant terrestrial adaptation.</title>
        <authorList>
            <person name="Hori K."/>
            <person name="Maruyama F."/>
            <person name="Fujisawa T."/>
            <person name="Togashi T."/>
            <person name="Yamamoto N."/>
            <person name="Seo M."/>
            <person name="Sato S."/>
            <person name="Yamada T."/>
            <person name="Mori H."/>
            <person name="Tajima N."/>
            <person name="Moriyama T."/>
            <person name="Ikeuchi M."/>
            <person name="Watanabe M."/>
            <person name="Wada H."/>
            <person name="Kobayashi K."/>
            <person name="Saito M."/>
            <person name="Masuda T."/>
            <person name="Sasaki-Sekimoto Y."/>
            <person name="Mashiguchi K."/>
            <person name="Awai K."/>
            <person name="Shimojima M."/>
            <person name="Masuda S."/>
            <person name="Iwai M."/>
            <person name="Nobusawa T."/>
            <person name="Narise T."/>
            <person name="Kondo S."/>
            <person name="Saito H."/>
            <person name="Sato R."/>
            <person name="Murakawa M."/>
            <person name="Ihara Y."/>
            <person name="Oshima-Yamada Y."/>
            <person name="Ohtaka K."/>
            <person name="Satoh M."/>
            <person name="Sonobe K."/>
            <person name="Ishii M."/>
            <person name="Ohtani R."/>
            <person name="Kanamori-Sato M."/>
            <person name="Honoki R."/>
            <person name="Miyazaki D."/>
            <person name="Mochizuki H."/>
            <person name="Umetsu J."/>
            <person name="Higashi K."/>
            <person name="Shibata D."/>
            <person name="Kamiya Y."/>
            <person name="Sato N."/>
            <person name="Nakamura Y."/>
            <person name="Tabata S."/>
            <person name="Ida S."/>
            <person name="Kurokawa K."/>
            <person name="Ohta H."/>
        </authorList>
    </citation>
    <scope>NUCLEOTIDE SEQUENCE [LARGE SCALE GENOMIC DNA]</scope>
    <source>
        <strain evidence="8 9">NIES-2285</strain>
    </source>
</reference>
<evidence type="ECO:0000256" key="4">
    <source>
        <dbReference type="PROSITE-ProRule" id="PRU00175"/>
    </source>
</evidence>
<sequence length="542" mass="59732">MGRHGSGSFGDDDGGGDSGTFDDLYADNTTDDRTFQHHGGGQFPDTDQERGGDGASSWMPVIAGLGGLAAGGAVSSWMNRDRQSAYHWNVHEQQGRLMPPPQVPPGRVAARQHTTQWTWLRPFLNVGIVVFALYLCFVAYGPQQMELGYGESRLVQVSSTFVSSVKMVTLGGGSQGQQPEMYHFDHVPTLSKDHHWSENHPGVQVSPNGYQDWAFWLNRGSEIKVEYEVESPGVYFVLLKGADNFQRWLKNPRDLGVAEYHTFAEGKGFFKYKTRSSTEYFFAFGNLARYPLQFTTNFEVKSKVYDVRRARHSCSSGECTFDLEYGSDEAEVIVTPDTNVADDVWYIRLEYGPRWMTYLVMIGGTWLLTSIFGGAGALYHQRRESDEYQPVPGMWPPPARGGYEQSDPADTWPQAPESGQPSPYPPGQQYVPWSAPTEFTKGGSNLGESSPGGESMPQPGKSAPGFSYPGDPPGAGASGSAVPLDDGDVCAVCFDHRKETIFDPCGHRATCYPCGLRLSQGPVPVCPICRTKIRQVLKIYDA</sequence>
<dbReference type="Pfam" id="PF16040">
    <property type="entry name" value="APD1-4_N"/>
    <property type="match status" value="1"/>
</dbReference>
<keyword evidence="6" id="KW-0812">Transmembrane</keyword>
<dbReference type="InterPro" id="IPR013083">
    <property type="entry name" value="Znf_RING/FYVE/PHD"/>
</dbReference>
<dbReference type="GO" id="GO:0061630">
    <property type="term" value="F:ubiquitin protein ligase activity"/>
    <property type="evidence" value="ECO:0000318"/>
    <property type="project" value="GO_Central"/>
</dbReference>
<protein>
    <submittedName>
        <fullName evidence="8">RING/U-box superfamily protein</fullName>
    </submittedName>
</protein>
<evidence type="ECO:0000256" key="6">
    <source>
        <dbReference type="SAM" id="Phobius"/>
    </source>
</evidence>
<dbReference type="GO" id="GO:0043066">
    <property type="term" value="P:negative regulation of apoptotic process"/>
    <property type="evidence" value="ECO:0000318"/>
    <property type="project" value="GO_Central"/>
</dbReference>
<dbReference type="InterPro" id="IPR001841">
    <property type="entry name" value="Znf_RING"/>
</dbReference>
<keyword evidence="9" id="KW-1185">Reference proteome</keyword>
<dbReference type="AlphaFoldDB" id="A0A1Y1I808"/>
<accession>A0A1Y1I808</accession>
<evidence type="ECO:0000256" key="5">
    <source>
        <dbReference type="SAM" id="MobiDB-lite"/>
    </source>
</evidence>
<dbReference type="OMA" id="MENPEPD"/>
<feature type="transmembrane region" description="Helical" evidence="6">
    <location>
        <begin position="58"/>
        <end position="78"/>
    </location>
</feature>
<organism evidence="8 9">
    <name type="scientific">Klebsormidium nitens</name>
    <name type="common">Green alga</name>
    <name type="synonym">Ulothrix nitens</name>
    <dbReference type="NCBI Taxonomy" id="105231"/>
    <lineage>
        <taxon>Eukaryota</taxon>
        <taxon>Viridiplantae</taxon>
        <taxon>Streptophyta</taxon>
        <taxon>Klebsormidiophyceae</taxon>
        <taxon>Klebsormidiales</taxon>
        <taxon>Klebsormidiaceae</taxon>
        <taxon>Klebsormidium</taxon>
    </lineage>
</organism>
<keyword evidence="2 4" id="KW-0863">Zinc-finger</keyword>
<dbReference type="Pfam" id="PF13920">
    <property type="entry name" value="zf-C3HC4_3"/>
    <property type="match status" value="1"/>
</dbReference>
<dbReference type="PANTHER" id="PTHR46858">
    <property type="entry name" value="OS05G0521000 PROTEIN"/>
    <property type="match status" value="1"/>
</dbReference>
<feature type="transmembrane region" description="Helical" evidence="6">
    <location>
        <begin position="355"/>
        <end position="379"/>
    </location>
</feature>
<dbReference type="PROSITE" id="PS50089">
    <property type="entry name" value="ZF_RING_2"/>
    <property type="match status" value="1"/>
</dbReference>
<evidence type="ECO:0000313" key="9">
    <source>
        <dbReference type="Proteomes" id="UP000054558"/>
    </source>
</evidence>
<dbReference type="Proteomes" id="UP000054558">
    <property type="component" value="Unassembled WGS sequence"/>
</dbReference>
<evidence type="ECO:0000256" key="1">
    <source>
        <dbReference type="ARBA" id="ARBA00022723"/>
    </source>
</evidence>
<keyword evidence="6" id="KW-0472">Membrane</keyword>
<keyword evidence="1" id="KW-0479">Metal-binding</keyword>
<keyword evidence="3" id="KW-0862">Zinc</keyword>
<dbReference type="EMBL" id="DF237280">
    <property type="protein sequence ID" value="GAQ87105.1"/>
    <property type="molecule type" value="Genomic_DNA"/>
</dbReference>
<dbReference type="InterPro" id="IPR032010">
    <property type="entry name" value="APD1-4_M"/>
</dbReference>
<dbReference type="GO" id="GO:0006511">
    <property type="term" value="P:ubiquitin-dependent protein catabolic process"/>
    <property type="evidence" value="ECO:0000318"/>
    <property type="project" value="GO_Central"/>
</dbReference>
<keyword evidence="6" id="KW-1133">Transmembrane helix</keyword>
<dbReference type="GO" id="GO:0045931">
    <property type="term" value="P:positive regulation of mitotic cell cycle"/>
    <property type="evidence" value="ECO:0000318"/>
    <property type="project" value="GO_Central"/>
</dbReference>
<dbReference type="InterPro" id="IPR032008">
    <property type="entry name" value="APD1-4_N"/>
</dbReference>
<feature type="domain" description="RING-type" evidence="7">
    <location>
        <begin position="490"/>
        <end position="530"/>
    </location>
</feature>
<name>A0A1Y1I808_KLENI</name>
<dbReference type="SUPFAM" id="SSF57850">
    <property type="entry name" value="RING/U-box"/>
    <property type="match status" value="1"/>
</dbReference>
<evidence type="ECO:0000256" key="2">
    <source>
        <dbReference type="ARBA" id="ARBA00022771"/>
    </source>
</evidence>
<dbReference type="OrthoDB" id="3045089at2759"/>
<evidence type="ECO:0000259" key="7">
    <source>
        <dbReference type="PROSITE" id="PS50089"/>
    </source>
</evidence>
<dbReference type="SMART" id="SM00184">
    <property type="entry name" value="RING"/>
    <property type="match status" value="1"/>
</dbReference>
<evidence type="ECO:0000256" key="3">
    <source>
        <dbReference type="ARBA" id="ARBA00022833"/>
    </source>
</evidence>
<feature type="region of interest" description="Disordered" evidence="5">
    <location>
        <begin position="1"/>
        <end position="56"/>
    </location>
</feature>
<feature type="transmembrane region" description="Helical" evidence="6">
    <location>
        <begin position="123"/>
        <end position="140"/>
    </location>
</feature>
<dbReference type="GO" id="GO:0008270">
    <property type="term" value="F:zinc ion binding"/>
    <property type="evidence" value="ECO:0007669"/>
    <property type="project" value="UniProtKB-KW"/>
</dbReference>
<proteinExistence type="predicted"/>
<gene>
    <name evidence="8" type="ORF">KFL_003310170</name>
</gene>
<dbReference type="Pfam" id="PF16041">
    <property type="entry name" value="APD1-4_M"/>
    <property type="match status" value="1"/>
</dbReference>
<feature type="region of interest" description="Disordered" evidence="5">
    <location>
        <begin position="387"/>
        <end position="481"/>
    </location>
</feature>
<dbReference type="Gene3D" id="3.30.40.10">
    <property type="entry name" value="Zinc/RING finger domain, C3HC4 (zinc finger)"/>
    <property type="match status" value="1"/>
</dbReference>
<evidence type="ECO:0000313" key="8">
    <source>
        <dbReference type="EMBL" id="GAQ87105.1"/>
    </source>
</evidence>